<keyword evidence="2" id="KW-1003">Cell membrane</keyword>
<organism evidence="8 9">
    <name type="scientific">Sporosarcina soli</name>
    <dbReference type="NCBI Taxonomy" id="334736"/>
    <lineage>
        <taxon>Bacteria</taxon>
        <taxon>Bacillati</taxon>
        <taxon>Bacillota</taxon>
        <taxon>Bacilli</taxon>
        <taxon>Bacillales</taxon>
        <taxon>Caryophanaceae</taxon>
        <taxon>Sporosarcina</taxon>
    </lineage>
</organism>
<dbReference type="EMBL" id="JBHSNO010000008">
    <property type="protein sequence ID" value="MFC5590406.1"/>
    <property type="molecule type" value="Genomic_DNA"/>
</dbReference>
<dbReference type="InterPro" id="IPR010432">
    <property type="entry name" value="RDD"/>
</dbReference>
<dbReference type="PANTHER" id="PTHR36115">
    <property type="entry name" value="PROLINE-RICH ANTIGEN HOMOLOG-RELATED"/>
    <property type="match status" value="1"/>
</dbReference>
<accession>A0ABW0TNL4</accession>
<gene>
    <name evidence="8" type="ORF">ACFPRA_15990</name>
</gene>
<protein>
    <submittedName>
        <fullName evidence="8">RDD family protein</fullName>
    </submittedName>
</protein>
<keyword evidence="4 6" id="KW-1133">Transmembrane helix</keyword>
<evidence type="ECO:0000256" key="1">
    <source>
        <dbReference type="ARBA" id="ARBA00004651"/>
    </source>
</evidence>
<evidence type="ECO:0000256" key="6">
    <source>
        <dbReference type="SAM" id="Phobius"/>
    </source>
</evidence>
<name>A0ABW0TNL4_9BACL</name>
<keyword evidence="3 6" id="KW-0812">Transmembrane</keyword>
<keyword evidence="9" id="KW-1185">Reference proteome</keyword>
<dbReference type="Pfam" id="PF06271">
    <property type="entry name" value="RDD"/>
    <property type="match status" value="1"/>
</dbReference>
<comment type="caution">
    <text evidence="8">The sequence shown here is derived from an EMBL/GenBank/DDBJ whole genome shotgun (WGS) entry which is preliminary data.</text>
</comment>
<dbReference type="RefSeq" id="WP_381436809.1">
    <property type="nucleotide sequence ID" value="NZ_JBHSNO010000008.1"/>
</dbReference>
<keyword evidence="5 6" id="KW-0472">Membrane</keyword>
<evidence type="ECO:0000256" key="3">
    <source>
        <dbReference type="ARBA" id="ARBA00022692"/>
    </source>
</evidence>
<sequence>MTEQMGPQEERAEKTVVTRSVATAEPVRIEHFRAKYAGFWTRFWAYTIDLLVLSALSGILVKPIFRAAGIEITNPSFLLFSPYKVTALLLLLLYFILMTKYLQQTVGKMIMGIKVIPKDREKLTWSTVIFREGFGRFISKMLLIPYFLVVFMPRKEALHDLFADTIVIHENAYEKELRINDRSTSDSQQLPEGTMI</sequence>
<comment type="subcellular location">
    <subcellularLocation>
        <location evidence="1">Cell membrane</location>
        <topology evidence="1">Multi-pass membrane protein</topology>
    </subcellularLocation>
</comment>
<evidence type="ECO:0000313" key="9">
    <source>
        <dbReference type="Proteomes" id="UP001596109"/>
    </source>
</evidence>
<proteinExistence type="predicted"/>
<evidence type="ECO:0000256" key="5">
    <source>
        <dbReference type="ARBA" id="ARBA00023136"/>
    </source>
</evidence>
<evidence type="ECO:0000256" key="4">
    <source>
        <dbReference type="ARBA" id="ARBA00022989"/>
    </source>
</evidence>
<dbReference type="PANTHER" id="PTHR36115:SF9">
    <property type="entry name" value="LMO1584 PROTEIN"/>
    <property type="match status" value="1"/>
</dbReference>
<evidence type="ECO:0000259" key="7">
    <source>
        <dbReference type="Pfam" id="PF06271"/>
    </source>
</evidence>
<dbReference type="Proteomes" id="UP001596109">
    <property type="component" value="Unassembled WGS sequence"/>
</dbReference>
<reference evidence="9" key="1">
    <citation type="journal article" date="2019" name="Int. J. Syst. Evol. Microbiol.">
        <title>The Global Catalogue of Microorganisms (GCM) 10K type strain sequencing project: providing services to taxonomists for standard genome sequencing and annotation.</title>
        <authorList>
            <consortium name="The Broad Institute Genomics Platform"/>
            <consortium name="The Broad Institute Genome Sequencing Center for Infectious Disease"/>
            <person name="Wu L."/>
            <person name="Ma J."/>
        </authorList>
    </citation>
    <scope>NUCLEOTIDE SEQUENCE [LARGE SCALE GENOMIC DNA]</scope>
    <source>
        <strain evidence="9">CGMCC 4.1434</strain>
    </source>
</reference>
<feature type="transmembrane region" description="Helical" evidence="6">
    <location>
        <begin position="77"/>
        <end position="97"/>
    </location>
</feature>
<feature type="transmembrane region" description="Helical" evidence="6">
    <location>
        <begin position="43"/>
        <end position="65"/>
    </location>
</feature>
<evidence type="ECO:0000313" key="8">
    <source>
        <dbReference type="EMBL" id="MFC5590406.1"/>
    </source>
</evidence>
<dbReference type="InterPro" id="IPR051791">
    <property type="entry name" value="Pra-immunoreactive"/>
</dbReference>
<evidence type="ECO:0000256" key="2">
    <source>
        <dbReference type="ARBA" id="ARBA00022475"/>
    </source>
</evidence>
<feature type="domain" description="RDD" evidence="7">
    <location>
        <begin position="36"/>
        <end position="163"/>
    </location>
</feature>